<dbReference type="Proteomes" id="UP000294933">
    <property type="component" value="Unassembled WGS sequence"/>
</dbReference>
<dbReference type="InterPro" id="IPR045340">
    <property type="entry name" value="DUF6533"/>
</dbReference>
<dbReference type="STRING" id="50990.A0A4Y7QCX8"/>
<proteinExistence type="predicted"/>
<dbReference type="EMBL" id="ML170164">
    <property type="protein sequence ID" value="TDL25206.1"/>
    <property type="molecule type" value="Genomic_DNA"/>
</dbReference>
<evidence type="ECO:0000313" key="4">
    <source>
        <dbReference type="Proteomes" id="UP000294933"/>
    </source>
</evidence>
<keyword evidence="1" id="KW-0812">Transmembrane</keyword>
<keyword evidence="1" id="KW-1133">Transmembrane helix</keyword>
<evidence type="ECO:0000259" key="2">
    <source>
        <dbReference type="Pfam" id="PF20151"/>
    </source>
</evidence>
<dbReference type="Pfam" id="PF20151">
    <property type="entry name" value="DUF6533"/>
    <property type="match status" value="1"/>
</dbReference>
<feature type="transmembrane region" description="Helical" evidence="1">
    <location>
        <begin position="89"/>
        <end position="113"/>
    </location>
</feature>
<reference evidence="3 4" key="1">
    <citation type="submission" date="2018-06" db="EMBL/GenBank/DDBJ databases">
        <title>A transcriptomic atlas of mushroom development highlights an independent origin of complex multicellularity.</title>
        <authorList>
            <consortium name="DOE Joint Genome Institute"/>
            <person name="Krizsan K."/>
            <person name="Almasi E."/>
            <person name="Merenyi Z."/>
            <person name="Sahu N."/>
            <person name="Viragh M."/>
            <person name="Koszo T."/>
            <person name="Mondo S."/>
            <person name="Kiss B."/>
            <person name="Balint B."/>
            <person name="Kues U."/>
            <person name="Barry K."/>
            <person name="Hegedus J.C."/>
            <person name="Henrissat B."/>
            <person name="Johnson J."/>
            <person name="Lipzen A."/>
            <person name="Ohm R."/>
            <person name="Nagy I."/>
            <person name="Pangilinan J."/>
            <person name="Yan J."/>
            <person name="Xiong Y."/>
            <person name="Grigoriev I.V."/>
            <person name="Hibbett D.S."/>
            <person name="Nagy L.G."/>
        </authorList>
    </citation>
    <scope>NUCLEOTIDE SEQUENCE [LARGE SCALE GENOMIC DNA]</scope>
    <source>
        <strain evidence="3 4">SZMC22713</strain>
    </source>
</reference>
<feature type="transmembrane region" description="Helical" evidence="1">
    <location>
        <begin position="200"/>
        <end position="221"/>
    </location>
</feature>
<feature type="transmembrane region" description="Helical" evidence="1">
    <location>
        <begin position="12"/>
        <end position="34"/>
    </location>
</feature>
<gene>
    <name evidence="3" type="ORF">BD410DRAFT_630888</name>
</gene>
<evidence type="ECO:0000313" key="3">
    <source>
        <dbReference type="EMBL" id="TDL25206.1"/>
    </source>
</evidence>
<feature type="transmembrane region" description="Helical" evidence="1">
    <location>
        <begin position="169"/>
        <end position="188"/>
    </location>
</feature>
<keyword evidence="1" id="KW-0472">Membrane</keyword>
<feature type="transmembrane region" description="Helical" evidence="1">
    <location>
        <begin position="54"/>
        <end position="77"/>
    </location>
</feature>
<feature type="transmembrane region" description="Helical" evidence="1">
    <location>
        <begin position="119"/>
        <end position="137"/>
    </location>
</feature>
<dbReference type="OrthoDB" id="3341843at2759"/>
<dbReference type="VEuPathDB" id="FungiDB:BD410DRAFT_630888"/>
<sequence length="297" mass="33317">MSALSPIVIDLFVHIRIAKCTTIAAVTVLIWDYLITLPDEVAFVWPSSWNISKFLFLLNRYLAFIDPIMLVYVLMFDENAKVCIYHFRILAWFLVVGFIVGQLILILRAYAVWGGQSNKLFAMIIGMTICIFTMSLWTSAKYIGGVYSTGVPALGMRGCTLLYRNRLAWIDFLLFLAIESTSTGLMVIKAIQHFRVSRNSLMTTIYHDGIAIANVIVFVVAPWEVNGFLIVVQRVLHSILCSRVILHIRSAHEAQTRWLIGDTLPPMVVAQSCGQSMTVSCQAINSDPSMTDEIIGN</sequence>
<organism evidence="3 4">
    <name type="scientific">Rickenella mellea</name>
    <dbReference type="NCBI Taxonomy" id="50990"/>
    <lineage>
        <taxon>Eukaryota</taxon>
        <taxon>Fungi</taxon>
        <taxon>Dikarya</taxon>
        <taxon>Basidiomycota</taxon>
        <taxon>Agaricomycotina</taxon>
        <taxon>Agaricomycetes</taxon>
        <taxon>Hymenochaetales</taxon>
        <taxon>Rickenellaceae</taxon>
        <taxon>Rickenella</taxon>
    </lineage>
</organism>
<dbReference type="AlphaFoldDB" id="A0A4Y7QCX8"/>
<protein>
    <recommendedName>
        <fullName evidence="2">DUF6533 domain-containing protein</fullName>
    </recommendedName>
</protein>
<keyword evidence="4" id="KW-1185">Reference proteome</keyword>
<feature type="domain" description="DUF6533" evidence="2">
    <location>
        <begin position="20"/>
        <end position="65"/>
    </location>
</feature>
<evidence type="ECO:0000256" key="1">
    <source>
        <dbReference type="SAM" id="Phobius"/>
    </source>
</evidence>
<name>A0A4Y7QCX8_9AGAM</name>
<accession>A0A4Y7QCX8</accession>